<feature type="transmembrane region" description="Helical" evidence="1">
    <location>
        <begin position="7"/>
        <end position="29"/>
    </location>
</feature>
<feature type="transmembrane region" description="Helical" evidence="1">
    <location>
        <begin position="353"/>
        <end position="376"/>
    </location>
</feature>
<feature type="transmembrane region" description="Helical" evidence="1">
    <location>
        <begin position="208"/>
        <end position="232"/>
    </location>
</feature>
<comment type="caution">
    <text evidence="2">The sequence shown here is derived from an EMBL/GenBank/DDBJ whole genome shotgun (WGS) entry which is preliminary data.</text>
</comment>
<keyword evidence="1" id="KW-0472">Membrane</keyword>
<gene>
    <name evidence="2" type="ORF">NBRC116585_09940</name>
</gene>
<dbReference type="Pfam" id="PF06779">
    <property type="entry name" value="MFS_4"/>
    <property type="match status" value="1"/>
</dbReference>
<feature type="transmembrane region" description="Helical" evidence="1">
    <location>
        <begin position="139"/>
        <end position="160"/>
    </location>
</feature>
<organism evidence="2 3">
    <name type="scientific">Thalassolituus maritimus</name>
    <dbReference type="NCBI Taxonomy" id="484498"/>
    <lineage>
        <taxon>Bacteria</taxon>
        <taxon>Pseudomonadati</taxon>
        <taxon>Pseudomonadota</taxon>
        <taxon>Gammaproteobacteria</taxon>
        <taxon>Oceanospirillales</taxon>
        <taxon>Oceanospirillaceae</taxon>
        <taxon>Thalassolituus</taxon>
    </lineage>
</organism>
<proteinExistence type="predicted"/>
<keyword evidence="1" id="KW-1133">Transmembrane helix</keyword>
<dbReference type="Proteomes" id="UP001481413">
    <property type="component" value="Unassembled WGS sequence"/>
</dbReference>
<feature type="transmembrane region" description="Helical" evidence="1">
    <location>
        <begin position="49"/>
        <end position="68"/>
    </location>
</feature>
<keyword evidence="3" id="KW-1185">Reference proteome</keyword>
<dbReference type="PANTHER" id="PTHR23537:SF1">
    <property type="entry name" value="SUGAR TRANSPORTER"/>
    <property type="match status" value="1"/>
</dbReference>
<keyword evidence="1" id="KW-0812">Transmembrane</keyword>
<evidence type="ECO:0000256" key="1">
    <source>
        <dbReference type="SAM" id="Phobius"/>
    </source>
</evidence>
<feature type="transmembrane region" description="Helical" evidence="1">
    <location>
        <begin position="166"/>
        <end position="187"/>
    </location>
</feature>
<dbReference type="InterPro" id="IPR010645">
    <property type="entry name" value="MFS_4"/>
</dbReference>
<accession>A0ABP9ZXS8</accession>
<dbReference type="EMBL" id="BAABWH010000002">
    <property type="protein sequence ID" value="GAA6144877.1"/>
    <property type="molecule type" value="Genomic_DNA"/>
</dbReference>
<dbReference type="PANTHER" id="PTHR23537">
    <property type="match status" value="1"/>
</dbReference>
<feature type="transmembrane region" description="Helical" evidence="1">
    <location>
        <begin position="244"/>
        <end position="261"/>
    </location>
</feature>
<dbReference type="Gene3D" id="1.20.1250.20">
    <property type="entry name" value="MFS general substrate transporter like domains"/>
    <property type="match status" value="2"/>
</dbReference>
<dbReference type="SUPFAM" id="SSF103473">
    <property type="entry name" value="MFS general substrate transporter"/>
    <property type="match status" value="1"/>
</dbReference>
<reference evidence="2 3" key="1">
    <citation type="submission" date="2024-04" db="EMBL/GenBank/DDBJ databases">
        <title>Draft genome sequence of Thalassolituus maritimus NBRC 116585.</title>
        <authorList>
            <person name="Miyakawa T."/>
            <person name="Kusuya Y."/>
            <person name="Miura T."/>
        </authorList>
    </citation>
    <scope>NUCLEOTIDE SEQUENCE [LARGE SCALE GENOMIC DNA]</scope>
    <source>
        <strain evidence="2 3">5NW40-0001</strain>
    </source>
</reference>
<name>A0ABP9ZXS8_9GAMM</name>
<feature type="transmembrane region" description="Helical" evidence="1">
    <location>
        <begin position="75"/>
        <end position="93"/>
    </location>
</feature>
<feature type="transmembrane region" description="Helical" evidence="1">
    <location>
        <begin position="270"/>
        <end position="288"/>
    </location>
</feature>
<dbReference type="InterPro" id="IPR036259">
    <property type="entry name" value="MFS_trans_sf"/>
</dbReference>
<sequence>MSARSPFWPLIAAATTLIVVHGFGRFIYTPLIPLLVSDGLLTLQQAAQLATWNYVGYLAGAMIALFAYQNGWGRSALLAGVLGNAVITVMQIGADYFPYMAGLRLANGITNGVVFVLAPALVLEWLAVRNKATLSGLMYLGVGVGLLLSNQIVESTAIWLQGNDRWIPAAIISLPLALWSGIYLYRLSSGDAPVSRDDHSALWDKQSTPLFLSYFGAGLGYILPMTFLPAVAQEWNIDVSPSPWLIAAIASVPAIFIWNSLGNRLGDRNALILNYTVQAASIGAIFILPGTEQGLWLCAALMGGSFLGAVFLTQRLARAIHPHQGPRLSAALIALYGVAQLLGPIVAEAGIHLGATLASTFIWGLGACVWALVLMLRVASTKR</sequence>
<feature type="transmembrane region" description="Helical" evidence="1">
    <location>
        <begin position="328"/>
        <end position="347"/>
    </location>
</feature>
<dbReference type="RefSeq" id="WP_353293815.1">
    <property type="nucleotide sequence ID" value="NZ_BAABWH010000002.1"/>
</dbReference>
<feature type="transmembrane region" description="Helical" evidence="1">
    <location>
        <begin position="294"/>
        <end position="316"/>
    </location>
</feature>
<evidence type="ECO:0000313" key="2">
    <source>
        <dbReference type="EMBL" id="GAA6144877.1"/>
    </source>
</evidence>
<evidence type="ECO:0000313" key="3">
    <source>
        <dbReference type="Proteomes" id="UP001481413"/>
    </source>
</evidence>
<feature type="transmembrane region" description="Helical" evidence="1">
    <location>
        <begin position="105"/>
        <end position="127"/>
    </location>
</feature>
<protein>
    <submittedName>
        <fullName evidence="2">YbfB/YjiJ family MFS transporter</fullName>
    </submittedName>
</protein>